<sequence>MGERFAMRMSPDQEVFEYRTERRGRGGCLVYRGTSAGHHARARGCGCGVAGSARAAGSRSGSHTEQRGGGCSRYSKSNSASHRYIERSHERGEVEGLWRR</sequence>
<evidence type="ECO:0000256" key="1">
    <source>
        <dbReference type="SAM" id="MobiDB-lite"/>
    </source>
</evidence>
<dbReference type="AlphaFoldDB" id="A0A2T6ZVU8"/>
<gene>
    <name evidence="2" type="ORF">B9Z19DRAFT_810764</name>
</gene>
<dbReference type="Proteomes" id="UP000244722">
    <property type="component" value="Unassembled WGS sequence"/>
</dbReference>
<organism evidence="2 3">
    <name type="scientific">Tuber borchii</name>
    <name type="common">White truffle</name>
    <dbReference type="NCBI Taxonomy" id="42251"/>
    <lineage>
        <taxon>Eukaryota</taxon>
        <taxon>Fungi</taxon>
        <taxon>Dikarya</taxon>
        <taxon>Ascomycota</taxon>
        <taxon>Pezizomycotina</taxon>
        <taxon>Pezizomycetes</taxon>
        <taxon>Pezizales</taxon>
        <taxon>Tuberaceae</taxon>
        <taxon>Tuber</taxon>
    </lineage>
</organism>
<dbReference type="EMBL" id="NESQ01000087">
    <property type="protein sequence ID" value="PUU79593.1"/>
    <property type="molecule type" value="Genomic_DNA"/>
</dbReference>
<name>A0A2T6ZVU8_TUBBO</name>
<evidence type="ECO:0000313" key="2">
    <source>
        <dbReference type="EMBL" id="PUU79593.1"/>
    </source>
</evidence>
<keyword evidence="3" id="KW-1185">Reference proteome</keyword>
<accession>A0A2T6ZVU8</accession>
<comment type="caution">
    <text evidence="2">The sequence shown here is derived from an EMBL/GenBank/DDBJ whole genome shotgun (WGS) entry which is preliminary data.</text>
</comment>
<evidence type="ECO:0000313" key="3">
    <source>
        <dbReference type="Proteomes" id="UP000244722"/>
    </source>
</evidence>
<proteinExistence type="predicted"/>
<feature type="compositionally biased region" description="Basic and acidic residues" evidence="1">
    <location>
        <begin position="83"/>
        <end position="100"/>
    </location>
</feature>
<protein>
    <submittedName>
        <fullName evidence="2">Uncharacterized protein</fullName>
    </submittedName>
</protein>
<feature type="region of interest" description="Disordered" evidence="1">
    <location>
        <begin position="53"/>
        <end position="100"/>
    </location>
</feature>
<reference evidence="2 3" key="1">
    <citation type="submission" date="2017-04" db="EMBL/GenBank/DDBJ databases">
        <title>Draft genome sequence of Tuber borchii Vittad., a whitish edible truffle.</title>
        <authorList>
            <consortium name="DOE Joint Genome Institute"/>
            <person name="Murat C."/>
            <person name="Kuo A."/>
            <person name="Barry K.W."/>
            <person name="Clum A."/>
            <person name="Dockter R.B."/>
            <person name="Fauchery L."/>
            <person name="Iotti M."/>
            <person name="Kohler A."/>
            <person name="Labutti K."/>
            <person name="Lindquist E.A."/>
            <person name="Lipzen A."/>
            <person name="Ohm R.A."/>
            <person name="Wang M."/>
            <person name="Grigoriev I.V."/>
            <person name="Zambonelli A."/>
            <person name="Martin F.M."/>
        </authorList>
    </citation>
    <scope>NUCLEOTIDE SEQUENCE [LARGE SCALE GENOMIC DNA]</scope>
    <source>
        <strain evidence="2 3">Tbo3840</strain>
    </source>
</reference>